<evidence type="ECO:0000313" key="4">
    <source>
        <dbReference type="Proteomes" id="UP000285326"/>
    </source>
</evidence>
<protein>
    <recommendedName>
        <fullName evidence="5">Phosphoribosylaminoimidazole-succinocarboxamide synthase</fullName>
    </recommendedName>
</protein>
<dbReference type="PANTHER" id="PTHR37544:SF1">
    <property type="entry name" value="PHOSPHORIBOSYLAMINOIMIDAZOLE-SUCCINOCARBOXAMIDE SYNTHASE"/>
    <property type="match status" value="1"/>
</dbReference>
<feature type="region of interest" description="Disordered" evidence="1">
    <location>
        <begin position="85"/>
        <end position="151"/>
    </location>
</feature>
<organism evidence="3 4">
    <name type="scientific">Golovinomyces cichoracearum</name>
    <dbReference type="NCBI Taxonomy" id="62708"/>
    <lineage>
        <taxon>Eukaryota</taxon>
        <taxon>Fungi</taxon>
        <taxon>Dikarya</taxon>
        <taxon>Ascomycota</taxon>
        <taxon>Pezizomycotina</taxon>
        <taxon>Leotiomycetes</taxon>
        <taxon>Erysiphales</taxon>
        <taxon>Erysiphaceae</taxon>
        <taxon>Golovinomyces</taxon>
    </lineage>
</organism>
<dbReference type="Pfam" id="PF11915">
    <property type="entry name" value="DUF3433"/>
    <property type="match status" value="2"/>
</dbReference>
<sequence length="902" mass="102091">MCGTTTVLNQQVDNTWLYKMEIRGNESNYDHRNNWSRQGANSDFPFTFRNSWLEDDRCSSLTSVLSTPTTVIRWNNTRKFPPYHLRSRTQSLDRSVTPKAVASTDSQRSLNERHTVVSQNSIRYPHDDNSSNEAYSYLPPSQESPTSRDGTFRSRNIWMSEVTSLDSSLPTPVDNTPYIRFAIEQLTYTEQSHRYHNRPSSSPINSADSAINAITGNHENKSSFPTRNIHLLSTYHQLANETYNNIRPDQNSAYMTPEKEREGMALTRKYRSRPSAAKSLSLYPPSMSDSISNRVGFYPIPSNVNSQIPAFPIELCSDSKNNPQLTFVPAILRLPSIAILSLLCIVMIVLLLLCAIYSKIYNGLSDFCGTVSSIQYVLLKFGPQIFACLIFLYVQSVISAITRIMPFTVLAINDATRRRSDEIFTRLYPVFLRPTRVGNLRIDICLFLLWLSVFTIPLQSCLFSINLMSSNPRWVTFQGAAWTLIFLYTFILGSTLIIGIFFFHSATGLICDPRSLADIVSILSQSNSLQAFSGTDILKSEEEIRQRLGFQRYRLGYWKQENTSHIFYALDQIVETTSHSKASESPKKFSNRTRGDARDCERIFPGHDYRTRYRFISWYLRDLSIIMWSVICFILWIDLVLVSCLPLTAMRKGFLPSISASVDPQGFAPASFWVSFGSSLLGMLLYLFFQTFDMRLRILKPWAELSKFNGSTADRSLLLDYPAALPICVSLSAFSASHYRICIISLLSTIFILLPIICSGIFYPAINFLTGEIKFVPNKAVIIIFILLLSLYLVGILLFINKADRIYLPHDVSCLAEIISFLYNSHILEDATFRKVYSKVEFSNHPLAHGTNCGTGMGTAPESSGPDRWAFGVFKGRNGKDSMGIERLGRSPGVGLMVMSAR</sequence>
<evidence type="ECO:0000313" key="3">
    <source>
        <dbReference type="EMBL" id="RKF75983.1"/>
    </source>
</evidence>
<evidence type="ECO:0000256" key="1">
    <source>
        <dbReference type="SAM" id="MobiDB-lite"/>
    </source>
</evidence>
<name>A0A420IN77_9PEZI</name>
<keyword evidence="2" id="KW-0472">Membrane</keyword>
<dbReference type="PANTHER" id="PTHR37544">
    <property type="entry name" value="SPRAY-RELATED"/>
    <property type="match status" value="1"/>
</dbReference>
<feature type="transmembrane region" description="Helical" evidence="2">
    <location>
        <begin position="360"/>
        <end position="378"/>
    </location>
</feature>
<feature type="compositionally biased region" description="Polar residues" evidence="1">
    <location>
        <begin position="131"/>
        <end position="149"/>
    </location>
</feature>
<dbReference type="AlphaFoldDB" id="A0A420IN77"/>
<accession>A0A420IN77</accession>
<keyword evidence="2" id="KW-0812">Transmembrane</keyword>
<feature type="transmembrane region" description="Helical" evidence="2">
    <location>
        <begin position="330"/>
        <end position="353"/>
    </location>
</feature>
<feature type="transmembrane region" description="Helical" evidence="2">
    <location>
        <begin position="780"/>
        <end position="800"/>
    </location>
</feature>
<comment type="caution">
    <text evidence="3">The sequence shown here is derived from an EMBL/GenBank/DDBJ whole genome shotgun (WGS) entry which is preliminary data.</text>
</comment>
<feature type="transmembrane region" description="Helical" evidence="2">
    <location>
        <begin position="444"/>
        <end position="468"/>
    </location>
</feature>
<dbReference type="EMBL" id="MCBS01023056">
    <property type="protein sequence ID" value="RKF75983.1"/>
    <property type="molecule type" value="Genomic_DNA"/>
</dbReference>
<reference evidence="3 4" key="1">
    <citation type="journal article" date="2018" name="BMC Genomics">
        <title>Comparative genome analyses reveal sequence features reflecting distinct modes of host-adaptation between dicot and monocot powdery mildew.</title>
        <authorList>
            <person name="Wu Y."/>
            <person name="Ma X."/>
            <person name="Pan Z."/>
            <person name="Kale S.D."/>
            <person name="Song Y."/>
            <person name="King H."/>
            <person name="Zhang Q."/>
            <person name="Presley C."/>
            <person name="Deng X."/>
            <person name="Wei C.I."/>
            <person name="Xiao S."/>
        </authorList>
    </citation>
    <scope>NUCLEOTIDE SEQUENCE [LARGE SCALE GENOMIC DNA]</scope>
    <source>
        <strain evidence="3">UMSG1</strain>
    </source>
</reference>
<feature type="transmembrane region" description="Helical" evidence="2">
    <location>
        <begin position="384"/>
        <end position="412"/>
    </location>
</feature>
<feature type="transmembrane region" description="Helical" evidence="2">
    <location>
        <begin position="480"/>
        <end position="503"/>
    </location>
</feature>
<evidence type="ECO:0008006" key="5">
    <source>
        <dbReference type="Google" id="ProtNLM"/>
    </source>
</evidence>
<feature type="transmembrane region" description="Helical" evidence="2">
    <location>
        <begin position="741"/>
        <end position="765"/>
    </location>
</feature>
<keyword evidence="2" id="KW-1133">Transmembrane helix</keyword>
<feature type="transmembrane region" description="Helical" evidence="2">
    <location>
        <begin position="670"/>
        <end position="689"/>
    </location>
</feature>
<feature type="transmembrane region" description="Helical" evidence="2">
    <location>
        <begin position="625"/>
        <end position="650"/>
    </location>
</feature>
<dbReference type="InterPro" id="IPR021840">
    <property type="entry name" value="DUF3433"/>
</dbReference>
<evidence type="ECO:0000256" key="2">
    <source>
        <dbReference type="SAM" id="Phobius"/>
    </source>
</evidence>
<dbReference type="Proteomes" id="UP000285326">
    <property type="component" value="Unassembled WGS sequence"/>
</dbReference>
<proteinExistence type="predicted"/>
<gene>
    <name evidence="3" type="ORF">GcM1_230043</name>
</gene>